<dbReference type="EnsemblPlants" id="QL09p041349:mrna">
    <property type="protein sequence ID" value="QL09p041349:mrna"/>
    <property type="gene ID" value="QL09p041349"/>
</dbReference>
<feature type="compositionally biased region" description="Acidic residues" evidence="1">
    <location>
        <begin position="142"/>
        <end position="161"/>
    </location>
</feature>
<dbReference type="OMA" id="WDTDDGD"/>
<dbReference type="InParanoid" id="A0A7N2MKH3"/>
<organism evidence="2 3">
    <name type="scientific">Quercus lobata</name>
    <name type="common">Valley oak</name>
    <dbReference type="NCBI Taxonomy" id="97700"/>
    <lineage>
        <taxon>Eukaryota</taxon>
        <taxon>Viridiplantae</taxon>
        <taxon>Streptophyta</taxon>
        <taxon>Embryophyta</taxon>
        <taxon>Tracheophyta</taxon>
        <taxon>Spermatophyta</taxon>
        <taxon>Magnoliopsida</taxon>
        <taxon>eudicotyledons</taxon>
        <taxon>Gunneridae</taxon>
        <taxon>Pentapetalae</taxon>
        <taxon>rosids</taxon>
        <taxon>fabids</taxon>
        <taxon>Fagales</taxon>
        <taxon>Fagaceae</taxon>
        <taxon>Quercus</taxon>
    </lineage>
</organism>
<dbReference type="Proteomes" id="UP000594261">
    <property type="component" value="Chromosome 9"/>
</dbReference>
<dbReference type="Pfam" id="PF14559">
    <property type="entry name" value="TPR_19"/>
    <property type="match status" value="1"/>
</dbReference>
<dbReference type="GeneID" id="115960421"/>
<dbReference type="Gene3D" id="1.25.40.10">
    <property type="entry name" value="Tetratricopeptide repeat domain"/>
    <property type="match status" value="1"/>
</dbReference>
<dbReference type="PANTHER" id="PTHR26312">
    <property type="entry name" value="TETRATRICOPEPTIDE REPEAT PROTEIN 5"/>
    <property type="match status" value="1"/>
</dbReference>
<gene>
    <name evidence="2" type="primary">LOC115960421</name>
</gene>
<keyword evidence="3" id="KW-1185">Reference proteome</keyword>
<accession>A0A7N2MKH3</accession>
<dbReference type="KEGG" id="qlo:115960421"/>
<feature type="compositionally biased region" description="Gly residues" evidence="1">
    <location>
        <begin position="226"/>
        <end position="239"/>
    </location>
</feature>
<feature type="region of interest" description="Disordered" evidence="1">
    <location>
        <begin position="137"/>
        <end position="164"/>
    </location>
</feature>
<protein>
    <submittedName>
        <fullName evidence="2">Uncharacterized protein</fullName>
    </submittedName>
</protein>
<feature type="region of interest" description="Disordered" evidence="1">
    <location>
        <begin position="226"/>
        <end position="247"/>
    </location>
</feature>
<dbReference type="RefSeq" id="XP_030935178.1">
    <property type="nucleotide sequence ID" value="XM_031079318.1"/>
</dbReference>
<evidence type="ECO:0000313" key="3">
    <source>
        <dbReference type="Proteomes" id="UP000594261"/>
    </source>
</evidence>
<dbReference type="SMART" id="SM00386">
    <property type="entry name" value="HAT"/>
    <property type="match status" value="3"/>
</dbReference>
<reference evidence="2" key="2">
    <citation type="submission" date="2021-01" db="UniProtKB">
        <authorList>
            <consortium name="EnsemblPlants"/>
        </authorList>
    </citation>
    <scope>IDENTIFICATION</scope>
</reference>
<dbReference type="OrthoDB" id="1926212at2759"/>
<evidence type="ECO:0000256" key="1">
    <source>
        <dbReference type="SAM" id="MobiDB-lite"/>
    </source>
</evidence>
<sequence length="376" mass="41885">MLLRSSSTPVLGSLLPSFSDSPNHNNCNHYETNNIIIKHPPPTIPQNHNNRFSLHQTGPLNLSPFSCNSSPISPSIADLDRNKGFRRAQSDGNLEGLAYASCSTNEDQYIETNLPKKFSARPKCTMLQTIQSFSFYNSKGEYEDEEDEEESDREDDDEEEREERVMAMRAQTLSLENKMNSMILTEEVNVKDQIWNMGIGDEKELLGQGMFLARGIGIGGASGGGGGGNGGRGHGGGSGDFNSGEDNQGVEEYYKRMVEENPGNPLFLRNYAQFLYQSKRDLQGAEECYSRAILADPKDGEILSQYAKLIWELHHDQDRALSYFERAVQASPEDSHVQAAYASFLWDTEEYEEYDMPKDVEAMPSQFHGAVASASA</sequence>
<dbReference type="GO" id="GO:0006396">
    <property type="term" value="P:RNA processing"/>
    <property type="evidence" value="ECO:0007669"/>
    <property type="project" value="InterPro"/>
</dbReference>
<dbReference type="AlphaFoldDB" id="A0A7N2MKH3"/>
<dbReference type="SUPFAM" id="SSF48452">
    <property type="entry name" value="TPR-like"/>
    <property type="match status" value="1"/>
</dbReference>
<proteinExistence type="predicted"/>
<reference evidence="2 3" key="1">
    <citation type="journal article" date="2016" name="G3 (Bethesda)">
        <title>First Draft Assembly and Annotation of the Genome of a California Endemic Oak Quercus lobata Nee (Fagaceae).</title>
        <authorList>
            <person name="Sork V.L."/>
            <person name="Fitz-Gibbon S.T."/>
            <person name="Puiu D."/>
            <person name="Crepeau M."/>
            <person name="Gugger P.F."/>
            <person name="Sherman R."/>
            <person name="Stevens K."/>
            <person name="Langley C.H."/>
            <person name="Pellegrini M."/>
            <person name="Salzberg S.L."/>
        </authorList>
    </citation>
    <scope>NUCLEOTIDE SEQUENCE [LARGE SCALE GENOMIC DNA]</scope>
    <source>
        <strain evidence="2 3">cv. SW786</strain>
    </source>
</reference>
<dbReference type="PANTHER" id="PTHR26312:SF225">
    <property type="entry name" value="TPR REPEAT PROTEIN"/>
    <property type="match status" value="1"/>
</dbReference>
<dbReference type="Gramene" id="QL09p041349:mrna">
    <property type="protein sequence ID" value="QL09p041349:mrna"/>
    <property type="gene ID" value="QL09p041349"/>
</dbReference>
<name>A0A7N2MKH3_QUELO</name>
<evidence type="ECO:0000313" key="2">
    <source>
        <dbReference type="EnsemblPlants" id="QL09p041349:mrna"/>
    </source>
</evidence>
<dbReference type="InterPro" id="IPR011990">
    <property type="entry name" value="TPR-like_helical_dom_sf"/>
</dbReference>
<dbReference type="EMBL" id="LRBV02000009">
    <property type="status" value="NOT_ANNOTATED_CDS"/>
    <property type="molecule type" value="Genomic_DNA"/>
</dbReference>
<dbReference type="InterPro" id="IPR003107">
    <property type="entry name" value="HAT"/>
</dbReference>